<feature type="region of interest" description="Disordered" evidence="1">
    <location>
        <begin position="178"/>
        <end position="228"/>
    </location>
</feature>
<evidence type="ECO:0000313" key="3">
    <source>
        <dbReference type="Proteomes" id="UP001362999"/>
    </source>
</evidence>
<protein>
    <submittedName>
        <fullName evidence="2">Uncharacterized protein</fullName>
    </submittedName>
</protein>
<reference evidence="2 3" key="1">
    <citation type="journal article" date="2024" name="J Genomics">
        <title>Draft genome sequencing and assembly of Favolaschia claudopus CIRM-BRFM 2984 isolated from oak limbs.</title>
        <authorList>
            <person name="Navarro D."/>
            <person name="Drula E."/>
            <person name="Chaduli D."/>
            <person name="Cazenave R."/>
            <person name="Ahrendt S."/>
            <person name="Wang J."/>
            <person name="Lipzen A."/>
            <person name="Daum C."/>
            <person name="Barry K."/>
            <person name="Grigoriev I.V."/>
            <person name="Favel A."/>
            <person name="Rosso M.N."/>
            <person name="Martin F."/>
        </authorList>
    </citation>
    <scope>NUCLEOTIDE SEQUENCE [LARGE SCALE GENOMIC DNA]</scope>
    <source>
        <strain evidence="2 3">CIRM-BRFM 2984</strain>
    </source>
</reference>
<dbReference type="Proteomes" id="UP001362999">
    <property type="component" value="Unassembled WGS sequence"/>
</dbReference>
<feature type="compositionally biased region" description="Polar residues" evidence="1">
    <location>
        <begin position="178"/>
        <end position="187"/>
    </location>
</feature>
<proteinExistence type="predicted"/>
<feature type="compositionally biased region" description="Low complexity" evidence="1">
    <location>
        <begin position="75"/>
        <end position="90"/>
    </location>
</feature>
<gene>
    <name evidence="2" type="ORF">R3P38DRAFT_3185692</name>
</gene>
<evidence type="ECO:0000256" key="1">
    <source>
        <dbReference type="SAM" id="MobiDB-lite"/>
    </source>
</evidence>
<dbReference type="EMBL" id="JAWWNJ010000022">
    <property type="protein sequence ID" value="KAK7033795.1"/>
    <property type="molecule type" value="Genomic_DNA"/>
</dbReference>
<sequence>MGHNAFDLYLILYECERRQLRDSAPYPSPTAYSDILAFIPLDLARKQLFVDLRFLTLTGTCIYTSPRLRDRRRISPSSSSSQNLRRASLPARPPSLPSSPGYHLQFRRHLAFLLNTYSTSPLPNRITSHPTAPPHPAIAQSRPPCTYLWSLDLRRICILIDGLQSNTLPSAIIATPQNPHSLSSAPAQPNPNPLQYKSKHKFNPGQVESHQPPRSLAPQHKSTYSSESAPPPFQWTLTLARYCPSAHILVLRSDHSHPTRPSPNPPPHTPLHYRVPAPTTHGPLASSLRSAVSWPAAVPGQGHIFRQRHLPLASSSLARLASLVNDCFLLHTTSK</sequence>
<feature type="region of interest" description="Disordered" evidence="1">
    <location>
        <begin position="72"/>
        <end position="98"/>
    </location>
</feature>
<accession>A0AAW0C5F9</accession>
<name>A0AAW0C5F9_9AGAR</name>
<comment type="caution">
    <text evidence="2">The sequence shown here is derived from an EMBL/GenBank/DDBJ whole genome shotgun (WGS) entry which is preliminary data.</text>
</comment>
<organism evidence="2 3">
    <name type="scientific">Favolaschia claudopus</name>
    <dbReference type="NCBI Taxonomy" id="2862362"/>
    <lineage>
        <taxon>Eukaryota</taxon>
        <taxon>Fungi</taxon>
        <taxon>Dikarya</taxon>
        <taxon>Basidiomycota</taxon>
        <taxon>Agaricomycotina</taxon>
        <taxon>Agaricomycetes</taxon>
        <taxon>Agaricomycetidae</taxon>
        <taxon>Agaricales</taxon>
        <taxon>Marasmiineae</taxon>
        <taxon>Mycenaceae</taxon>
        <taxon>Favolaschia</taxon>
    </lineage>
</organism>
<keyword evidence="3" id="KW-1185">Reference proteome</keyword>
<dbReference type="AlphaFoldDB" id="A0AAW0C5F9"/>
<evidence type="ECO:0000313" key="2">
    <source>
        <dbReference type="EMBL" id="KAK7033795.1"/>
    </source>
</evidence>